<dbReference type="Proteomes" id="UP001276300">
    <property type="component" value="Unassembled WGS sequence"/>
</dbReference>
<feature type="transmembrane region" description="Helical" evidence="1">
    <location>
        <begin position="12"/>
        <end position="31"/>
    </location>
</feature>
<evidence type="ECO:0000313" key="2">
    <source>
        <dbReference type="EMBL" id="MDW3779669.1"/>
    </source>
</evidence>
<gene>
    <name evidence="2" type="ORF">QWU01_22980</name>
</gene>
<accession>A0AAW9CDF2</accession>
<name>A0AAW9CDF2_KLUCR</name>
<dbReference type="RefSeq" id="WP_318243160.1">
    <property type="nucleotide sequence ID" value="NZ_JAMWJA010000011.1"/>
</dbReference>
<dbReference type="EMBL" id="JAUEQX010000023">
    <property type="protein sequence ID" value="MDW3779669.1"/>
    <property type="molecule type" value="Genomic_DNA"/>
</dbReference>
<proteinExistence type="predicted"/>
<keyword evidence="1" id="KW-1133">Transmembrane helix</keyword>
<protein>
    <submittedName>
        <fullName evidence="2">Conjugal transfer protein</fullName>
    </submittedName>
</protein>
<feature type="transmembrane region" description="Helical" evidence="1">
    <location>
        <begin position="37"/>
        <end position="59"/>
    </location>
</feature>
<organism evidence="2 3">
    <name type="scientific">Kluyvera cryocrescens</name>
    <name type="common">Kluyvera citrophila</name>
    <dbReference type="NCBI Taxonomy" id="580"/>
    <lineage>
        <taxon>Bacteria</taxon>
        <taxon>Pseudomonadati</taxon>
        <taxon>Pseudomonadota</taxon>
        <taxon>Gammaproteobacteria</taxon>
        <taxon>Enterobacterales</taxon>
        <taxon>Enterobacteriaceae</taxon>
        <taxon>Kluyvera</taxon>
    </lineage>
</organism>
<reference evidence="2" key="1">
    <citation type="journal article" date="2023" name="J Glob Antimicrob Resist">
        <title>Emergence of NDM-1 and KPC-3 carbapenemases in Kluyvera cryocrescens: Investigating genetic heterogeneity and acquisition routes of blaNDM-1 in Enterobacterales species in Portugal.</title>
        <authorList>
            <person name="Loiodice M."/>
            <person name="Ribeiro M."/>
            <person name="Peixe L."/>
            <person name="Novais A."/>
        </authorList>
    </citation>
    <scope>NUCLEOTIDE SEQUENCE</scope>
    <source>
        <strain evidence="2">K629</strain>
    </source>
</reference>
<keyword evidence="1" id="KW-0812">Transmembrane</keyword>
<dbReference type="AlphaFoldDB" id="A0AAW9CDF2"/>
<sequence>MKRDGFWRYATPAVGFFGIPLPFLMIYLVWFRWPSMLTLYICSGILLFFIALNFFGWNVRTILTRIISRFRGKVASGRPWWYRHFTETTRRWTGL</sequence>
<evidence type="ECO:0000256" key="1">
    <source>
        <dbReference type="SAM" id="Phobius"/>
    </source>
</evidence>
<evidence type="ECO:0000313" key="3">
    <source>
        <dbReference type="Proteomes" id="UP001276300"/>
    </source>
</evidence>
<keyword evidence="1" id="KW-0472">Membrane</keyword>
<comment type="caution">
    <text evidence="2">The sequence shown here is derived from an EMBL/GenBank/DDBJ whole genome shotgun (WGS) entry which is preliminary data.</text>
</comment>